<dbReference type="GO" id="GO:0005615">
    <property type="term" value="C:extracellular space"/>
    <property type="evidence" value="ECO:0007669"/>
    <property type="project" value="TreeGrafter"/>
</dbReference>
<feature type="transmembrane region" description="Helical" evidence="5">
    <location>
        <begin position="78"/>
        <end position="102"/>
    </location>
</feature>
<dbReference type="Gene3D" id="2.10.25.10">
    <property type="entry name" value="Laminin"/>
    <property type="match status" value="1"/>
</dbReference>
<evidence type="ECO:0000259" key="6">
    <source>
        <dbReference type="PROSITE" id="PS50026"/>
    </source>
</evidence>
<keyword evidence="2 3" id="KW-1015">Disulfide bond</keyword>
<reference evidence="7" key="2">
    <citation type="submission" date="2025-08" db="UniProtKB">
        <authorList>
            <consortium name="Ensembl"/>
        </authorList>
    </citation>
    <scope>IDENTIFICATION</scope>
</reference>
<dbReference type="InParanoid" id="A0A673CBB0"/>
<reference evidence="7" key="3">
    <citation type="submission" date="2025-09" db="UniProtKB">
        <authorList>
            <consortium name="Ensembl"/>
        </authorList>
    </citation>
    <scope>IDENTIFICATION</scope>
</reference>
<evidence type="ECO:0000256" key="1">
    <source>
        <dbReference type="ARBA" id="ARBA00022536"/>
    </source>
</evidence>
<feature type="region of interest" description="Disordered" evidence="4">
    <location>
        <begin position="116"/>
        <end position="153"/>
    </location>
</feature>
<keyword evidence="5" id="KW-0812">Transmembrane</keyword>
<dbReference type="AlphaFoldDB" id="A0A673CBB0"/>
<evidence type="ECO:0000256" key="4">
    <source>
        <dbReference type="SAM" id="MobiDB-lite"/>
    </source>
</evidence>
<sequence length="153" mass="17936">HIVFFFSAIELCPNTLDKEQWDDHFSKCPEELMYYCIHGDCRYIKDQNTPSCRCQRGYIGSRCEYMDLDWLKGDKRQILIICVVTGLVLLILLLVFICICSHRRYGPCKRKRRQREELRNGSEKLHMMDTSSTKPHIGLMSESTETPHTSNTV</sequence>
<dbReference type="PROSITE" id="PS50026">
    <property type="entry name" value="EGF_3"/>
    <property type="match status" value="1"/>
</dbReference>
<dbReference type="PRINTS" id="PR00009">
    <property type="entry name" value="EGFTGF"/>
</dbReference>
<evidence type="ECO:0000256" key="3">
    <source>
        <dbReference type="PROSITE-ProRule" id="PRU00076"/>
    </source>
</evidence>
<accession>A0A673CBB0</accession>
<dbReference type="GO" id="GO:0008083">
    <property type="term" value="F:growth factor activity"/>
    <property type="evidence" value="ECO:0007669"/>
    <property type="project" value="TreeGrafter"/>
</dbReference>
<reference evidence="7" key="1">
    <citation type="submission" date="2019-06" db="EMBL/GenBank/DDBJ databases">
        <authorList>
            <consortium name="Wellcome Sanger Institute Data Sharing"/>
        </authorList>
    </citation>
    <scope>NUCLEOTIDE SEQUENCE [LARGE SCALE GENOMIC DNA]</scope>
</reference>
<evidence type="ECO:0000256" key="2">
    <source>
        <dbReference type="ARBA" id="ARBA00023157"/>
    </source>
</evidence>
<dbReference type="FunCoup" id="A0A673CBB0">
    <property type="interactions" value="722"/>
</dbReference>
<dbReference type="GO" id="GO:0045840">
    <property type="term" value="P:positive regulation of mitotic nuclear division"/>
    <property type="evidence" value="ECO:0007669"/>
    <property type="project" value="TreeGrafter"/>
</dbReference>
<evidence type="ECO:0000313" key="7">
    <source>
        <dbReference type="Ensembl" id="ENSSORP00005050037.1"/>
    </source>
</evidence>
<dbReference type="SUPFAM" id="SSF57196">
    <property type="entry name" value="EGF/Laminin"/>
    <property type="match status" value="1"/>
</dbReference>
<feature type="compositionally biased region" description="Basic and acidic residues" evidence="4">
    <location>
        <begin position="116"/>
        <end position="127"/>
    </location>
</feature>
<keyword evidence="5" id="KW-0472">Membrane</keyword>
<dbReference type="Proteomes" id="UP000472271">
    <property type="component" value="Chromosome 12"/>
</dbReference>
<name>A0A673CBB0_9TELE</name>
<dbReference type="PROSITE" id="PS00022">
    <property type="entry name" value="EGF_1"/>
    <property type="match status" value="1"/>
</dbReference>
<dbReference type="PANTHER" id="PTHR10740">
    <property type="entry name" value="TRANSFORMING GROWTH FACTOR ALPHA"/>
    <property type="match status" value="1"/>
</dbReference>
<feature type="compositionally biased region" description="Polar residues" evidence="4">
    <location>
        <begin position="141"/>
        <end position="153"/>
    </location>
</feature>
<dbReference type="PROSITE" id="PS01186">
    <property type="entry name" value="EGF_2"/>
    <property type="match status" value="1"/>
</dbReference>
<feature type="domain" description="EGF-like" evidence="6">
    <location>
        <begin position="32"/>
        <end position="64"/>
    </location>
</feature>
<dbReference type="GO" id="GO:0008284">
    <property type="term" value="P:positive regulation of cell population proliferation"/>
    <property type="evidence" value="ECO:0007669"/>
    <property type="project" value="TreeGrafter"/>
</dbReference>
<protein>
    <submittedName>
        <fullName evidence="7">Betacellulin, epidermal growth factor family member</fullName>
    </submittedName>
</protein>
<comment type="caution">
    <text evidence="3">Lacks conserved residue(s) required for the propagation of feature annotation.</text>
</comment>
<proteinExistence type="predicted"/>
<keyword evidence="5" id="KW-1133">Transmembrane helix</keyword>
<dbReference type="PANTHER" id="PTHR10740:SF3">
    <property type="entry name" value="PROBETACELLULIN"/>
    <property type="match status" value="1"/>
</dbReference>
<keyword evidence="1 3" id="KW-0245">EGF-like domain</keyword>
<dbReference type="GO" id="GO:0005154">
    <property type="term" value="F:epidermal growth factor receptor binding"/>
    <property type="evidence" value="ECO:0007669"/>
    <property type="project" value="TreeGrafter"/>
</dbReference>
<dbReference type="InterPro" id="IPR000742">
    <property type="entry name" value="EGF"/>
</dbReference>
<keyword evidence="8" id="KW-1185">Reference proteome</keyword>
<evidence type="ECO:0000313" key="8">
    <source>
        <dbReference type="Proteomes" id="UP000472271"/>
    </source>
</evidence>
<dbReference type="GO" id="GO:0007173">
    <property type="term" value="P:epidermal growth factor receptor signaling pathway"/>
    <property type="evidence" value="ECO:0007669"/>
    <property type="project" value="TreeGrafter"/>
</dbReference>
<feature type="disulfide bond" evidence="3">
    <location>
        <begin position="54"/>
        <end position="63"/>
    </location>
</feature>
<organism evidence="7 8">
    <name type="scientific">Sphaeramia orbicularis</name>
    <name type="common">orbiculate cardinalfish</name>
    <dbReference type="NCBI Taxonomy" id="375764"/>
    <lineage>
        <taxon>Eukaryota</taxon>
        <taxon>Metazoa</taxon>
        <taxon>Chordata</taxon>
        <taxon>Craniata</taxon>
        <taxon>Vertebrata</taxon>
        <taxon>Euteleostomi</taxon>
        <taxon>Actinopterygii</taxon>
        <taxon>Neopterygii</taxon>
        <taxon>Teleostei</taxon>
        <taxon>Neoteleostei</taxon>
        <taxon>Acanthomorphata</taxon>
        <taxon>Gobiaria</taxon>
        <taxon>Kurtiformes</taxon>
        <taxon>Apogonoidei</taxon>
        <taxon>Apogonidae</taxon>
        <taxon>Apogoninae</taxon>
        <taxon>Sphaeramia</taxon>
    </lineage>
</organism>
<evidence type="ECO:0000256" key="5">
    <source>
        <dbReference type="SAM" id="Phobius"/>
    </source>
</evidence>
<dbReference type="Ensembl" id="ENSSORT00005051241.1">
    <property type="protein sequence ID" value="ENSSORP00005050037.1"/>
    <property type="gene ID" value="ENSSORG00005022707.1"/>
</dbReference>